<name>A0A9Q3Q9S7_9BASI</name>
<accession>A0A9Q3Q9S7</accession>
<reference evidence="2" key="1">
    <citation type="submission" date="2021-03" db="EMBL/GenBank/DDBJ databases">
        <title>Draft genome sequence of rust myrtle Austropuccinia psidii MF-1, a brazilian biotype.</title>
        <authorList>
            <person name="Quecine M.C."/>
            <person name="Pachon D.M.R."/>
            <person name="Bonatelli M.L."/>
            <person name="Correr F.H."/>
            <person name="Franceschini L.M."/>
            <person name="Leite T.F."/>
            <person name="Margarido G.R.A."/>
            <person name="Almeida C.A."/>
            <person name="Ferrarezi J.A."/>
            <person name="Labate C.A."/>
        </authorList>
    </citation>
    <scope>NUCLEOTIDE SEQUENCE</scope>
    <source>
        <strain evidence="2">MF-1</strain>
    </source>
</reference>
<dbReference type="Proteomes" id="UP000765509">
    <property type="component" value="Unassembled WGS sequence"/>
</dbReference>
<dbReference type="AlphaFoldDB" id="A0A9Q3Q9S7"/>
<comment type="caution">
    <text evidence="2">The sequence shown here is derived from an EMBL/GenBank/DDBJ whole genome shotgun (WGS) entry which is preliminary data.</text>
</comment>
<evidence type="ECO:0000313" key="2">
    <source>
        <dbReference type="EMBL" id="MBW0588022.1"/>
    </source>
</evidence>
<gene>
    <name evidence="2" type="ORF">O181_127737</name>
</gene>
<proteinExistence type="predicted"/>
<feature type="region of interest" description="Disordered" evidence="1">
    <location>
        <begin position="1"/>
        <end position="30"/>
    </location>
</feature>
<evidence type="ECO:0000313" key="3">
    <source>
        <dbReference type="Proteomes" id="UP000765509"/>
    </source>
</evidence>
<organism evidence="2 3">
    <name type="scientific">Austropuccinia psidii MF-1</name>
    <dbReference type="NCBI Taxonomy" id="1389203"/>
    <lineage>
        <taxon>Eukaryota</taxon>
        <taxon>Fungi</taxon>
        <taxon>Dikarya</taxon>
        <taxon>Basidiomycota</taxon>
        <taxon>Pucciniomycotina</taxon>
        <taxon>Pucciniomycetes</taxon>
        <taxon>Pucciniales</taxon>
        <taxon>Sphaerophragmiaceae</taxon>
        <taxon>Austropuccinia</taxon>
    </lineage>
</organism>
<evidence type="ECO:0000256" key="1">
    <source>
        <dbReference type="SAM" id="MobiDB-lite"/>
    </source>
</evidence>
<keyword evidence="3" id="KW-1185">Reference proteome</keyword>
<dbReference type="EMBL" id="AVOT02128964">
    <property type="protein sequence ID" value="MBW0588022.1"/>
    <property type="molecule type" value="Genomic_DNA"/>
</dbReference>
<sequence>MAHGPKISPTWPGPIEGVQDHQDPGLPKAVGEALGDDFSPKGVFNPHLRGFEGGINELWPHFLEVNSIFFELEWTYSDFLNLLLAYSSVINSKLTELTKSSPYAPPPSVLCGSGIFSRLSSPSMASSGHFYPSQTYDGYREVEVLDTAFSECLAKHKDFLQHYNP</sequence>
<protein>
    <submittedName>
        <fullName evidence="2">Uncharacterized protein</fullName>
    </submittedName>
</protein>